<evidence type="ECO:0000256" key="9">
    <source>
        <dbReference type="ARBA" id="ARBA00034078"/>
    </source>
</evidence>
<feature type="region of interest" description="Disordered" evidence="10">
    <location>
        <begin position="28"/>
        <end position="62"/>
    </location>
</feature>
<dbReference type="GO" id="GO:0004497">
    <property type="term" value="F:monooxygenase activity"/>
    <property type="evidence" value="ECO:0007669"/>
    <property type="project" value="UniProtKB-ARBA"/>
</dbReference>
<comment type="cofactor">
    <cofactor evidence="9">
        <name>[2Fe-2S] cluster</name>
        <dbReference type="ChEBI" id="CHEBI:190135"/>
    </cofactor>
</comment>
<evidence type="ECO:0000256" key="11">
    <source>
        <dbReference type="SAM" id="SignalP"/>
    </source>
</evidence>
<sequence>MTSALNRRLVLGGATAAAVGLPVLSACASDDPQTASDPGASDPTSSSGDDETAGGGESIATTADVPVGGCAVFSDQKVVITQPSEGDFKAFSSTCTHQGCSVSAGSDGVIPCRCHGSQFSLEDGSVVSGPATAPLDAVEITVEGDSISLA</sequence>
<feature type="signal peptide" evidence="11">
    <location>
        <begin position="1"/>
        <end position="28"/>
    </location>
</feature>
<dbReference type="Proteomes" id="UP000502035">
    <property type="component" value="Chromosome"/>
</dbReference>
<evidence type="ECO:0000256" key="10">
    <source>
        <dbReference type="SAM" id="MobiDB-lite"/>
    </source>
</evidence>
<dbReference type="KEGG" id="npi:G7071_15585"/>
<dbReference type="SUPFAM" id="SSF50022">
    <property type="entry name" value="ISP domain"/>
    <property type="match status" value="1"/>
</dbReference>
<keyword evidence="4" id="KW-0479">Metal-binding</keyword>
<keyword evidence="7" id="KW-1015">Disulfide bond</keyword>
<dbReference type="InterPro" id="IPR014349">
    <property type="entry name" value="Rieske_Fe-S_prot"/>
</dbReference>
<evidence type="ECO:0000256" key="1">
    <source>
        <dbReference type="ARBA" id="ARBA00002494"/>
    </source>
</evidence>
<gene>
    <name evidence="13" type="ORF">G7071_15585</name>
</gene>
<dbReference type="AlphaFoldDB" id="A0A6G7YIR7"/>
<dbReference type="CDD" id="cd03467">
    <property type="entry name" value="Rieske"/>
    <property type="match status" value="1"/>
</dbReference>
<keyword evidence="5" id="KW-0408">Iron</keyword>
<accession>A0A6G7YIR7</accession>
<evidence type="ECO:0000256" key="8">
    <source>
        <dbReference type="ARBA" id="ARBA00029586"/>
    </source>
</evidence>
<organism evidence="13 14">
    <name type="scientific">Nocardioides piscis</name>
    <dbReference type="NCBI Taxonomy" id="2714938"/>
    <lineage>
        <taxon>Bacteria</taxon>
        <taxon>Bacillati</taxon>
        <taxon>Actinomycetota</taxon>
        <taxon>Actinomycetes</taxon>
        <taxon>Propionibacteriales</taxon>
        <taxon>Nocardioidaceae</taxon>
        <taxon>Nocardioides</taxon>
    </lineage>
</organism>
<dbReference type="PROSITE" id="PS51257">
    <property type="entry name" value="PROKAR_LIPOPROTEIN"/>
    <property type="match status" value="1"/>
</dbReference>
<evidence type="ECO:0000313" key="13">
    <source>
        <dbReference type="EMBL" id="QIK76632.1"/>
    </source>
</evidence>
<dbReference type="PRINTS" id="PR00162">
    <property type="entry name" value="RIESKE"/>
</dbReference>
<evidence type="ECO:0000256" key="6">
    <source>
        <dbReference type="ARBA" id="ARBA00023014"/>
    </source>
</evidence>
<reference evidence="13 14" key="1">
    <citation type="submission" date="2020-03" db="EMBL/GenBank/DDBJ databases">
        <title>Nocardioides sp. nov., isolated from fish.</title>
        <authorList>
            <person name="Hyun D.-W."/>
            <person name="Bae J.-W."/>
        </authorList>
    </citation>
    <scope>NUCLEOTIDE SEQUENCE [LARGE SCALE GENOMIC DNA]</scope>
    <source>
        <strain evidence="13 14">HDW12A</strain>
    </source>
</reference>
<dbReference type="RefSeq" id="WP_166320254.1">
    <property type="nucleotide sequence ID" value="NZ_CP049866.1"/>
</dbReference>
<name>A0A6G7YIR7_9ACTN</name>
<evidence type="ECO:0000256" key="2">
    <source>
        <dbReference type="ARBA" id="ARBA00015816"/>
    </source>
</evidence>
<dbReference type="EMBL" id="CP049866">
    <property type="protein sequence ID" value="QIK76632.1"/>
    <property type="molecule type" value="Genomic_DNA"/>
</dbReference>
<evidence type="ECO:0000259" key="12">
    <source>
        <dbReference type="PROSITE" id="PS51296"/>
    </source>
</evidence>
<dbReference type="PROSITE" id="PS51318">
    <property type="entry name" value="TAT"/>
    <property type="match status" value="1"/>
</dbReference>
<comment type="function">
    <text evidence="1">Iron-sulfur subunit of the cytochrome bc1 complex, an essential component of the respiratory electron transport chain required for ATP synthesis. The bc1 complex catalyzes the oxidation of menaquinol and the reduction of cytochrome c in the respiratory chain. The bc1 complex operates through a Q-cycle mechanism that couples electron transfer to generation of the proton gradient that drives ATP synthesis.</text>
</comment>
<proteinExistence type="predicted"/>
<dbReference type="InterPro" id="IPR006311">
    <property type="entry name" value="TAT_signal"/>
</dbReference>
<keyword evidence="3" id="KW-0001">2Fe-2S</keyword>
<keyword evidence="11" id="KW-0732">Signal</keyword>
<evidence type="ECO:0000256" key="4">
    <source>
        <dbReference type="ARBA" id="ARBA00022723"/>
    </source>
</evidence>
<dbReference type="PROSITE" id="PS51296">
    <property type="entry name" value="RIESKE"/>
    <property type="match status" value="1"/>
</dbReference>
<dbReference type="GO" id="GO:0016020">
    <property type="term" value="C:membrane"/>
    <property type="evidence" value="ECO:0007669"/>
    <property type="project" value="InterPro"/>
</dbReference>
<feature type="compositionally biased region" description="Polar residues" evidence="10">
    <location>
        <begin position="31"/>
        <end position="47"/>
    </location>
</feature>
<dbReference type="InterPro" id="IPR005805">
    <property type="entry name" value="Rieske_Fe-S_prot_C"/>
</dbReference>
<dbReference type="GO" id="GO:0051537">
    <property type="term" value="F:2 iron, 2 sulfur cluster binding"/>
    <property type="evidence" value="ECO:0007669"/>
    <property type="project" value="UniProtKB-KW"/>
</dbReference>
<dbReference type="GO" id="GO:0046872">
    <property type="term" value="F:metal ion binding"/>
    <property type="evidence" value="ECO:0007669"/>
    <property type="project" value="UniProtKB-KW"/>
</dbReference>
<protein>
    <recommendedName>
        <fullName evidence="2">Cytochrome bc1 complex Rieske iron-sulfur subunit</fullName>
    </recommendedName>
    <alternativeName>
        <fullName evidence="8">Cytochrome bc1 reductase complex subunit QcrA</fullName>
    </alternativeName>
</protein>
<evidence type="ECO:0000313" key="14">
    <source>
        <dbReference type="Proteomes" id="UP000502035"/>
    </source>
</evidence>
<keyword evidence="6" id="KW-0411">Iron-sulfur</keyword>
<dbReference type="InterPro" id="IPR017941">
    <property type="entry name" value="Rieske_2Fe-2S"/>
</dbReference>
<dbReference type="Pfam" id="PF00355">
    <property type="entry name" value="Rieske"/>
    <property type="match status" value="1"/>
</dbReference>
<dbReference type="GO" id="GO:0016705">
    <property type="term" value="F:oxidoreductase activity, acting on paired donors, with incorporation or reduction of molecular oxygen"/>
    <property type="evidence" value="ECO:0007669"/>
    <property type="project" value="UniProtKB-ARBA"/>
</dbReference>
<dbReference type="PANTHER" id="PTHR10134">
    <property type="entry name" value="CYTOCHROME B-C1 COMPLEX SUBUNIT RIESKE, MITOCHONDRIAL"/>
    <property type="match status" value="1"/>
</dbReference>
<dbReference type="FunFam" id="2.102.10.10:FF:000016">
    <property type="entry name" value="Nitrite reductase/ring-hydroxylating ferredoxin subunit"/>
    <property type="match status" value="1"/>
</dbReference>
<keyword evidence="14" id="KW-1185">Reference proteome</keyword>
<feature type="domain" description="Rieske" evidence="12">
    <location>
        <begin position="57"/>
        <end position="149"/>
    </location>
</feature>
<evidence type="ECO:0000256" key="5">
    <source>
        <dbReference type="ARBA" id="ARBA00023004"/>
    </source>
</evidence>
<dbReference type="Gene3D" id="2.102.10.10">
    <property type="entry name" value="Rieske [2Fe-2S] iron-sulphur domain"/>
    <property type="match status" value="1"/>
</dbReference>
<dbReference type="InterPro" id="IPR036922">
    <property type="entry name" value="Rieske_2Fe-2S_sf"/>
</dbReference>
<evidence type="ECO:0000256" key="7">
    <source>
        <dbReference type="ARBA" id="ARBA00023157"/>
    </source>
</evidence>
<feature type="chain" id="PRO_5026199215" description="Cytochrome bc1 complex Rieske iron-sulfur subunit" evidence="11">
    <location>
        <begin position="29"/>
        <end position="150"/>
    </location>
</feature>
<evidence type="ECO:0000256" key="3">
    <source>
        <dbReference type="ARBA" id="ARBA00022714"/>
    </source>
</evidence>